<proteinExistence type="predicted"/>
<keyword evidence="3" id="KW-0804">Transcription</keyword>
<dbReference type="Proteomes" id="UP000292927">
    <property type="component" value="Unassembled WGS sequence"/>
</dbReference>
<organism evidence="5 6">
    <name type="scientific">Cuneatibacter caecimuris</name>
    <dbReference type="NCBI Taxonomy" id="1796618"/>
    <lineage>
        <taxon>Bacteria</taxon>
        <taxon>Bacillati</taxon>
        <taxon>Bacillota</taxon>
        <taxon>Clostridia</taxon>
        <taxon>Lachnospirales</taxon>
        <taxon>Lachnospiraceae</taxon>
        <taxon>Cuneatibacter</taxon>
    </lineage>
</organism>
<evidence type="ECO:0000256" key="2">
    <source>
        <dbReference type="ARBA" id="ARBA00023125"/>
    </source>
</evidence>
<dbReference type="InterPro" id="IPR050959">
    <property type="entry name" value="MarA-like"/>
</dbReference>
<dbReference type="InterPro" id="IPR018060">
    <property type="entry name" value="HTH_AraC"/>
</dbReference>
<evidence type="ECO:0000313" key="5">
    <source>
        <dbReference type="EMBL" id="RZT03021.1"/>
    </source>
</evidence>
<dbReference type="InterPro" id="IPR009057">
    <property type="entry name" value="Homeodomain-like_sf"/>
</dbReference>
<evidence type="ECO:0000256" key="1">
    <source>
        <dbReference type="ARBA" id="ARBA00023015"/>
    </source>
</evidence>
<feature type="domain" description="HTH araC/xylS-type" evidence="4">
    <location>
        <begin position="9"/>
        <end position="107"/>
    </location>
</feature>
<dbReference type="PROSITE" id="PS01124">
    <property type="entry name" value="HTH_ARAC_FAMILY_2"/>
    <property type="match status" value="1"/>
</dbReference>
<dbReference type="AlphaFoldDB" id="A0A4Q7PPS4"/>
<dbReference type="EMBL" id="SGXF01000001">
    <property type="protein sequence ID" value="RZT03021.1"/>
    <property type="molecule type" value="Genomic_DNA"/>
</dbReference>
<keyword evidence="1" id="KW-0805">Transcription regulation</keyword>
<accession>A0A4Q7PPS4</accession>
<evidence type="ECO:0000256" key="3">
    <source>
        <dbReference type="ARBA" id="ARBA00023163"/>
    </source>
</evidence>
<dbReference type="GO" id="GO:0043565">
    <property type="term" value="F:sequence-specific DNA binding"/>
    <property type="evidence" value="ECO:0007669"/>
    <property type="project" value="InterPro"/>
</dbReference>
<comment type="caution">
    <text evidence="5">The sequence shown here is derived from an EMBL/GenBank/DDBJ whole genome shotgun (WGS) entry which is preliminary data.</text>
</comment>
<dbReference type="GO" id="GO:0003700">
    <property type="term" value="F:DNA-binding transcription factor activity"/>
    <property type="evidence" value="ECO:0007669"/>
    <property type="project" value="InterPro"/>
</dbReference>
<dbReference type="PANTHER" id="PTHR47504">
    <property type="entry name" value="RIGHT ORIGIN-BINDING PROTEIN"/>
    <property type="match status" value="1"/>
</dbReference>
<dbReference type="RefSeq" id="WP_130433884.1">
    <property type="nucleotide sequence ID" value="NZ_SGXF01000001.1"/>
</dbReference>
<dbReference type="Gene3D" id="1.10.10.60">
    <property type="entry name" value="Homeodomain-like"/>
    <property type="match status" value="2"/>
</dbReference>
<dbReference type="SUPFAM" id="SSF46689">
    <property type="entry name" value="Homeodomain-like"/>
    <property type="match status" value="2"/>
</dbReference>
<keyword evidence="2 5" id="KW-0238">DNA-binding</keyword>
<reference evidence="5 6" key="1">
    <citation type="submission" date="2019-02" db="EMBL/GenBank/DDBJ databases">
        <title>Genomic Encyclopedia of Type Strains, Phase IV (KMG-IV): sequencing the most valuable type-strain genomes for metagenomic binning, comparative biology and taxonomic classification.</title>
        <authorList>
            <person name="Goeker M."/>
        </authorList>
    </citation>
    <scope>NUCLEOTIDE SEQUENCE [LARGE SCALE GENOMIC DNA]</scope>
    <source>
        <strain evidence="5 6">DSM 29486</strain>
    </source>
</reference>
<name>A0A4Q7PPS4_9FIRM</name>
<dbReference type="SMART" id="SM00342">
    <property type="entry name" value="HTH_ARAC"/>
    <property type="match status" value="1"/>
</dbReference>
<sequence length="292" mass="33701">MLEQINAVQRMQDYIESHLFENISLSALSKISLYSPWYSYRLFVNQTGLTPSEYIRKLRLSKSALKLRDERCKILDVALEMGFGSVDGYQRAFRREFHCNPNEYAANPVPLYLFTPYGVKFRHIERRTVMENLKNVFIQVIKKPARRVIIKRGVKADEYMSYCEEVGCDVWGLLQSIKSISGEPVCLWLPQAYRRPDTSEYVQGVEVAADYSGVVPDGFEVIDLPAAEYLMFQGEPFAEEDYCLAIEEVQASIEKYDPAVIGYSWDRENPRVQLEPVGARGYIEMLAVKKRQ</sequence>
<keyword evidence="6" id="KW-1185">Reference proteome</keyword>
<gene>
    <name evidence="5" type="ORF">EV209_1154</name>
</gene>
<dbReference type="Pfam" id="PF12833">
    <property type="entry name" value="HTH_18"/>
    <property type="match status" value="1"/>
</dbReference>
<evidence type="ECO:0000259" key="4">
    <source>
        <dbReference type="PROSITE" id="PS01124"/>
    </source>
</evidence>
<dbReference type="PANTHER" id="PTHR47504:SF5">
    <property type="entry name" value="RIGHT ORIGIN-BINDING PROTEIN"/>
    <property type="match status" value="1"/>
</dbReference>
<protein>
    <submittedName>
        <fullName evidence="5">AraC-like DNA-binding protein</fullName>
    </submittedName>
</protein>
<dbReference type="OrthoDB" id="9801721at2"/>
<evidence type="ECO:0000313" key="6">
    <source>
        <dbReference type="Proteomes" id="UP000292927"/>
    </source>
</evidence>